<dbReference type="PROSITE" id="PS51257">
    <property type="entry name" value="PROKAR_LIPOPROTEIN"/>
    <property type="match status" value="1"/>
</dbReference>
<dbReference type="eggNOG" id="COG3779">
    <property type="taxonomic scope" value="Bacteria"/>
</dbReference>
<dbReference type="HOGENOM" id="CLU_129853_1_0_7"/>
<evidence type="ECO:0000259" key="1">
    <source>
        <dbReference type="Pfam" id="PF10077"/>
    </source>
</evidence>
<sequence>MKRALLVVAGIAMLMGTGCSRSSENETETFKDVQVQDDAMSAAIAKAKASSSKFLRAFHAQQPGTKDFYVKKPYPTPAKTHEHMWVEVAAEKNGVISGVIANVAEETREVKLGDAVTVNVGEISDWRYLNGNKLVGGYTIRYFVDKMSPQEKTEFLKKAGFEM</sequence>
<feature type="domain" description="DUF2314" evidence="1">
    <location>
        <begin position="37"/>
        <end position="162"/>
    </location>
</feature>
<accession>C6DZF3</accession>
<proteinExistence type="predicted"/>
<dbReference type="KEGG" id="gem:GM21_2418"/>
<protein>
    <recommendedName>
        <fullName evidence="1">DUF2314 domain-containing protein</fullName>
    </recommendedName>
</protein>
<dbReference type="InterPro" id="IPR018756">
    <property type="entry name" value="DUF2314"/>
</dbReference>
<organism evidence="2">
    <name type="scientific">Geobacter sp. (strain M21)</name>
    <dbReference type="NCBI Taxonomy" id="443144"/>
    <lineage>
        <taxon>Bacteria</taxon>
        <taxon>Pseudomonadati</taxon>
        <taxon>Thermodesulfobacteriota</taxon>
        <taxon>Desulfuromonadia</taxon>
        <taxon>Geobacterales</taxon>
        <taxon>Geobacteraceae</taxon>
        <taxon>Geobacter</taxon>
    </lineage>
</organism>
<reference evidence="2" key="1">
    <citation type="submission" date="2009-07" db="EMBL/GenBank/DDBJ databases">
        <title>Complete sequence of Geobacter sp. M21.</title>
        <authorList>
            <consortium name="US DOE Joint Genome Institute"/>
            <person name="Lucas S."/>
            <person name="Copeland A."/>
            <person name="Lapidus A."/>
            <person name="Glavina del Rio T."/>
            <person name="Dalin E."/>
            <person name="Tice H."/>
            <person name="Bruce D."/>
            <person name="Goodwin L."/>
            <person name="Pitluck S."/>
            <person name="Saunders E."/>
            <person name="Brettin T."/>
            <person name="Detter J.C."/>
            <person name="Han C."/>
            <person name="Larimer F."/>
            <person name="Land M."/>
            <person name="Hauser L."/>
            <person name="Kyrpides N."/>
            <person name="Ovchinnikova G."/>
            <person name="Lovley D."/>
        </authorList>
    </citation>
    <scope>NUCLEOTIDE SEQUENCE [LARGE SCALE GENOMIC DNA]</scope>
    <source>
        <strain evidence="2">M21</strain>
    </source>
</reference>
<dbReference type="AlphaFoldDB" id="C6DZF3"/>
<dbReference type="OrthoDB" id="121776at2"/>
<gene>
    <name evidence="2" type="ordered locus">GM21_2418</name>
</gene>
<name>C6DZF3_GEOSM</name>
<dbReference type="EMBL" id="CP001661">
    <property type="protein sequence ID" value="ACT18461.1"/>
    <property type="molecule type" value="Genomic_DNA"/>
</dbReference>
<dbReference type="Pfam" id="PF10077">
    <property type="entry name" value="DUF2314"/>
    <property type="match status" value="1"/>
</dbReference>
<evidence type="ECO:0000313" key="2">
    <source>
        <dbReference type="EMBL" id="ACT18461.1"/>
    </source>
</evidence>